<dbReference type="STRING" id="694427.Palpr_1634"/>
<dbReference type="GO" id="GO:0009044">
    <property type="term" value="F:xylan 1,4-beta-xylosidase activity"/>
    <property type="evidence" value="ECO:0007669"/>
    <property type="project" value="InterPro"/>
</dbReference>
<dbReference type="CDD" id="cd04084">
    <property type="entry name" value="CBM6_xylanase-like"/>
    <property type="match status" value="1"/>
</dbReference>
<dbReference type="CAZy" id="GH3">
    <property type="family name" value="Glycoside Hydrolase Family 3"/>
</dbReference>
<dbReference type="GO" id="GO:0045493">
    <property type="term" value="P:xylan catabolic process"/>
    <property type="evidence" value="ECO:0007669"/>
    <property type="project" value="InterPro"/>
</dbReference>
<name>E4T4Y1_PALPW</name>
<dbReference type="PANTHER" id="PTHR42721">
    <property type="entry name" value="SUGAR HYDROLASE-RELATED"/>
    <property type="match status" value="1"/>
</dbReference>
<dbReference type="eggNOG" id="COG3507">
    <property type="taxonomic scope" value="Bacteria"/>
</dbReference>
<dbReference type="KEGG" id="ppn:Palpr_1634"/>
<reference evidence="5 6" key="2">
    <citation type="journal article" date="2011" name="Stand. Genomic Sci.">
        <title>Complete genome sequence of Paludibacter propionicigenes type strain (WB4).</title>
        <authorList>
            <person name="Gronow S."/>
            <person name="Munk C."/>
            <person name="Lapidus A."/>
            <person name="Nolan M."/>
            <person name="Lucas S."/>
            <person name="Hammon N."/>
            <person name="Deshpande S."/>
            <person name="Cheng J.F."/>
            <person name="Tapia R."/>
            <person name="Han C."/>
            <person name="Goodwin L."/>
            <person name="Pitluck S."/>
            <person name="Liolios K."/>
            <person name="Ivanova N."/>
            <person name="Mavromatis K."/>
            <person name="Mikhailova N."/>
            <person name="Pati A."/>
            <person name="Chen A."/>
            <person name="Palaniappan K."/>
            <person name="Land M."/>
            <person name="Hauser L."/>
            <person name="Chang Y.J."/>
            <person name="Jeffries C.D."/>
            <person name="Brambilla E."/>
            <person name="Rohde M."/>
            <person name="Goker M."/>
            <person name="Detter J.C."/>
            <person name="Woyke T."/>
            <person name="Bristow J."/>
            <person name="Eisen J.A."/>
            <person name="Markowitz V."/>
            <person name="Hugenholtz P."/>
            <person name="Kyrpides N.C."/>
            <person name="Klenk H.P."/>
        </authorList>
    </citation>
    <scope>NUCLEOTIDE SEQUENCE [LARGE SCALE GENOMIC DNA]</scope>
    <source>
        <strain evidence="6">DSM 17365 / JCM 13257 / WB4</strain>
    </source>
</reference>
<reference key="1">
    <citation type="submission" date="2010-11" db="EMBL/GenBank/DDBJ databases">
        <title>The complete genome of Paludibacter propionicigenes DSM 17365.</title>
        <authorList>
            <consortium name="US DOE Joint Genome Institute (JGI-PGF)"/>
            <person name="Lucas S."/>
            <person name="Copeland A."/>
            <person name="Lapidus A."/>
            <person name="Bruce D."/>
            <person name="Goodwin L."/>
            <person name="Pitluck S."/>
            <person name="Kyrpides N."/>
            <person name="Mavromatis K."/>
            <person name="Ivanova N."/>
            <person name="Munk A.C."/>
            <person name="Brettin T."/>
            <person name="Detter J.C."/>
            <person name="Han C."/>
            <person name="Tapia R."/>
            <person name="Land M."/>
            <person name="Hauser L."/>
            <person name="Markowitz V."/>
            <person name="Cheng J.-F."/>
            <person name="Hugenholtz P."/>
            <person name="Woyke T."/>
            <person name="Wu D."/>
            <person name="Gronow S."/>
            <person name="Wellnitz S."/>
            <person name="Brambilla E."/>
            <person name="Klenk H.-P."/>
            <person name="Eisen J.A."/>
        </authorList>
    </citation>
    <scope>NUCLEOTIDE SEQUENCE</scope>
    <source>
        <strain>WB4</strain>
    </source>
</reference>
<protein>
    <submittedName>
        <fullName evidence="5">Glycoside hydrolase family 3 domain protein</fullName>
    </submittedName>
</protein>
<dbReference type="GO" id="GO:0030246">
    <property type="term" value="F:carbohydrate binding"/>
    <property type="evidence" value="ECO:0007669"/>
    <property type="project" value="InterPro"/>
</dbReference>
<dbReference type="HOGENOM" id="CLU_004542_5_3_10"/>
<dbReference type="InterPro" id="IPR013783">
    <property type="entry name" value="Ig-like_fold"/>
</dbReference>
<dbReference type="eggNOG" id="COG5492">
    <property type="taxonomic scope" value="Bacteria"/>
</dbReference>
<evidence type="ECO:0000313" key="5">
    <source>
        <dbReference type="EMBL" id="ADQ79775.1"/>
    </source>
</evidence>
<dbReference type="InterPro" id="IPR044993">
    <property type="entry name" value="BXL"/>
</dbReference>
<evidence type="ECO:0000256" key="2">
    <source>
        <dbReference type="ARBA" id="ARBA00022729"/>
    </source>
</evidence>
<gene>
    <name evidence="5" type="ordered locus">Palpr_1634</name>
</gene>
<dbReference type="EMBL" id="CP002345">
    <property type="protein sequence ID" value="ADQ79775.1"/>
    <property type="molecule type" value="Genomic_DNA"/>
</dbReference>
<dbReference type="Proteomes" id="UP000008718">
    <property type="component" value="Chromosome"/>
</dbReference>
<comment type="similarity">
    <text evidence="1">Belongs to the glycosyl hydrolase 3 family.</text>
</comment>
<dbReference type="Gene3D" id="2.60.40.1080">
    <property type="match status" value="1"/>
</dbReference>
<evidence type="ECO:0000313" key="6">
    <source>
        <dbReference type="Proteomes" id="UP000008718"/>
    </source>
</evidence>
<dbReference type="Pfam" id="PF17851">
    <property type="entry name" value="GH43_C2"/>
    <property type="match status" value="1"/>
</dbReference>
<dbReference type="InterPro" id="IPR036962">
    <property type="entry name" value="Glyco_hydro_3_N_sf"/>
</dbReference>
<dbReference type="Gene3D" id="3.40.50.1700">
    <property type="entry name" value="Glycoside hydrolase family 3 C-terminal domain"/>
    <property type="match status" value="2"/>
</dbReference>
<dbReference type="SUPFAM" id="SSF49899">
    <property type="entry name" value="Concanavalin A-like lectins/glucanases"/>
    <property type="match status" value="1"/>
</dbReference>
<dbReference type="SUPFAM" id="SSF52279">
    <property type="entry name" value="Beta-D-glucan exohydrolase, C-terminal domain"/>
    <property type="match status" value="1"/>
</dbReference>
<dbReference type="InterPro" id="IPR041542">
    <property type="entry name" value="GH43_C2"/>
</dbReference>
<organism evidence="5 6">
    <name type="scientific">Paludibacter propionicigenes (strain DSM 17365 / JCM 13257 / WB4)</name>
    <dbReference type="NCBI Taxonomy" id="694427"/>
    <lineage>
        <taxon>Bacteria</taxon>
        <taxon>Pseudomonadati</taxon>
        <taxon>Bacteroidota</taxon>
        <taxon>Bacteroidia</taxon>
        <taxon>Bacteroidales</taxon>
        <taxon>Paludibacteraceae</taxon>
        <taxon>Paludibacter</taxon>
    </lineage>
</organism>
<keyword evidence="6" id="KW-1185">Reference proteome</keyword>
<feature type="domain" description="Fibronectin type III-like" evidence="4">
    <location>
        <begin position="794"/>
        <end position="866"/>
    </location>
</feature>
<dbReference type="InterPro" id="IPR001764">
    <property type="entry name" value="Glyco_hydro_3_N"/>
</dbReference>
<keyword evidence="3 5" id="KW-0378">Hydrolase</keyword>
<dbReference type="PRINTS" id="PR00133">
    <property type="entry name" value="GLHYDRLASE3"/>
</dbReference>
<evidence type="ECO:0000256" key="3">
    <source>
        <dbReference type="ARBA" id="ARBA00022801"/>
    </source>
</evidence>
<dbReference type="InterPro" id="IPR017853">
    <property type="entry name" value="GH"/>
</dbReference>
<dbReference type="FunFam" id="2.60.40.10:FF:000495">
    <property type="entry name" value="Periplasmic beta-glucosidase"/>
    <property type="match status" value="1"/>
</dbReference>
<dbReference type="InterPro" id="IPR026891">
    <property type="entry name" value="Fn3-like"/>
</dbReference>
<keyword evidence="2" id="KW-0732">Signal</keyword>
<dbReference type="eggNOG" id="COG1472">
    <property type="taxonomic scope" value="Bacteria"/>
</dbReference>
<dbReference type="Pfam" id="PF01915">
    <property type="entry name" value="Glyco_hydro_3_C"/>
    <property type="match status" value="1"/>
</dbReference>
<dbReference type="InterPro" id="IPR013320">
    <property type="entry name" value="ConA-like_dom_sf"/>
</dbReference>
<dbReference type="SUPFAM" id="SSF51445">
    <property type="entry name" value="(Trans)glycosidases"/>
    <property type="match status" value="1"/>
</dbReference>
<dbReference type="InterPro" id="IPR005084">
    <property type="entry name" value="CBM6"/>
</dbReference>
<dbReference type="Pfam" id="PF00933">
    <property type="entry name" value="Glyco_hydro_3"/>
    <property type="match status" value="1"/>
</dbReference>
<dbReference type="AlphaFoldDB" id="E4T4Y1"/>
<dbReference type="PANTHER" id="PTHR42721:SF3">
    <property type="entry name" value="BETA-D-XYLOSIDASE 5-RELATED"/>
    <property type="match status" value="1"/>
</dbReference>
<accession>E4T4Y1</accession>
<dbReference type="GO" id="GO:0031222">
    <property type="term" value="P:arabinan catabolic process"/>
    <property type="evidence" value="ECO:0007669"/>
    <property type="project" value="TreeGrafter"/>
</dbReference>
<proteinExistence type="inferred from homology"/>
<dbReference type="GO" id="GO:0046556">
    <property type="term" value="F:alpha-L-arabinofuranosidase activity"/>
    <property type="evidence" value="ECO:0007669"/>
    <property type="project" value="TreeGrafter"/>
</dbReference>
<dbReference type="GO" id="GO:0008422">
    <property type="term" value="F:beta-glucosidase activity"/>
    <property type="evidence" value="ECO:0007669"/>
    <property type="project" value="UniProtKB-ARBA"/>
</dbReference>
<dbReference type="Pfam" id="PF03422">
    <property type="entry name" value="CBM_6"/>
    <property type="match status" value="1"/>
</dbReference>
<dbReference type="SUPFAM" id="SSF49373">
    <property type="entry name" value="Invasin/intimin cell-adhesion fragments"/>
    <property type="match status" value="1"/>
</dbReference>
<dbReference type="InterPro" id="IPR002772">
    <property type="entry name" value="Glyco_hydro_3_C"/>
</dbReference>
<sequence length="1278" mass="138902">MTLKYLIMNLKKSRVVILFLCTLPMMAFMPPRDNKKPIYLNTAYSFKERAADLVSRMTLEEKQSQLGNTMPPIPRLGVNKYDVWGEALHGVVGRNNNSGMIATSFPNSVAVGSTWDPALIKRETSVVADEARGFNHDLIFTLTYWSPVIEPARDPRWGRTAETFGEDPFLVSQIGSGFVQGLMGDDPTYLKTVPCGKHYFANNSEFNRHNGSANMDDRDMREFYLTPYRTLIQKDKLPSIMTAYSAVNGVPMSASKFLVDTIAKRTYGLDGYVTGDCDAVADVVNSHRYAKSKAEAAAMGLKTGVDSDCGGIYQTSALEALKQGLISEADMDKALVNIYTIRMRLGEFDPQNIVPYAGIKPSIINDPSHNDLALEIATKSPVLLKNNLVGKSGKKALPLNAGTIKKIAVLGPQADKVELGDYSGEADPKYKITPLEGIKNYIAQNNLNTEVVSKASGNTAKRTDFFTMVGFSTVTKAGVKDYDATKFDASASGLITSARFGSASVRGIKDGDWTSYNNVDITNVDSMRFNMTVSPDGGVIEVRVGSKTGNILASQKIAGSPQAGGMGGFGGGRSKIIPVKINTLGITGPQTIVLVYRESEVPATDKETLDMAASADVAVVFVGTDQTTGREESDRFAITLPGNQNELIKSIAAVNPNTIVVIQGMGMVEVEQFKNNPNVAGIIFTGYNGQAQGTAMAKVLFGDVNPGGKTSLTWYKSINDLPALTDYTLRGGAGKNGRTYMYFNKDVSYEFGYGLSYTTFAYSNFNISKTSITPNDKVTVTVDVKNTGTVDGDEVVQIYVKTPDSPASLERPIKRLKGFKRVAIPAGQTKTVSIEVDCADLWFWDIKGKKITFDQGKYVFEIGASSKDIKGQLEATMSGSFKPVLKTVVLDCDKVVLRPGNTVTTSVTASMSDDSFINIKDAKVTYKSNNPLVATIDESGKVTATGVGAALIFVDVTVNGKTVSNSCPVKVMPDLTPKLITIDGKNIDGFSKDVKSYSYLLKNNAKAPVVKASAMVKDVTVDIEQAKTVPGTTVVKYVDNITQEKNIYYFNFDIQSVSDEFNASTLGKPWEWVRENKSTYSLTKNSGSLTITSEKGDVSENSNNAKNLLLQSANNDWTIDTKLTCSRIPSQPENAGILVYENDDNFVKLMLRAVTKTTRSGRGTEEQPGTLDFIIEENGIAKSMASFNLRKAITGSNSLILRLDKKGGIYTAYYSLDGEKFDKLGTASISLKDIKAGLMVCDGIIIQGMKSTFYFNPDTTKPSTPFDVSFDYFHINNK</sequence>
<dbReference type="Gene3D" id="3.20.20.300">
    <property type="entry name" value="Glycoside hydrolase, family 3, N-terminal domain"/>
    <property type="match status" value="1"/>
</dbReference>
<evidence type="ECO:0000259" key="4">
    <source>
        <dbReference type="SMART" id="SM01217"/>
    </source>
</evidence>
<evidence type="ECO:0000256" key="1">
    <source>
        <dbReference type="ARBA" id="ARBA00005336"/>
    </source>
</evidence>
<dbReference type="Gene3D" id="2.60.40.10">
    <property type="entry name" value="Immunoglobulins"/>
    <property type="match status" value="1"/>
</dbReference>
<dbReference type="Pfam" id="PF14310">
    <property type="entry name" value="Fn3-like"/>
    <property type="match status" value="1"/>
</dbReference>
<dbReference type="InterPro" id="IPR008964">
    <property type="entry name" value="Invasin/intimin_cell_adhesion"/>
</dbReference>
<dbReference type="InterPro" id="IPR036881">
    <property type="entry name" value="Glyco_hydro_3_C_sf"/>
</dbReference>
<dbReference type="SMART" id="SM01217">
    <property type="entry name" value="Fn3_like"/>
    <property type="match status" value="1"/>
</dbReference>
<dbReference type="Gene3D" id="2.60.120.200">
    <property type="match status" value="1"/>
</dbReference>